<evidence type="ECO:0000256" key="7">
    <source>
        <dbReference type="ARBA" id="ARBA00042858"/>
    </source>
</evidence>
<keyword evidence="3 8" id="KW-0067">ATP-binding</keyword>
<evidence type="ECO:0000256" key="6">
    <source>
        <dbReference type="ARBA" id="ARBA00041902"/>
    </source>
</evidence>
<dbReference type="PANTHER" id="PTHR24056">
    <property type="entry name" value="CELL DIVISION PROTEIN KINASE"/>
    <property type="match status" value="1"/>
</dbReference>
<comment type="subunit">
    <text evidence="4">May form a complex composed of at least the catalytic subunit CRK2 and a cyclin.</text>
</comment>
<sequence length="377" mass="42725">MALSSGSLFYSNCRSLADFTIVKVVGEGTYGTVFHALDTKNGNVDVALKKVNIHSSKDGFPRTALREISLLQQLNHKNIILLKEVIYGPDLAKCFDPTSRKTAAQTIFNTKKVDSTREIHPYAGNRCIYLVFEYCDYDLACLLDSMVSPFHSAEVKSILWQLLNAIDYLHCNHIIHRDVKLSNLLLTTKGEIKLADFGLAREFNEPGCPMTENVVTLWYRAPELLFGEVAYTEKADMWAVGCIFGELLYHRPLLPGKTDRGQIHLICELLGTPTIRIWKGVDSLPLYSTMKLPSNPFNNLKAKFPSESEECLNLLNHFLTFNPSKRISAKEALQHPYFFEAPTCTPLLSAPSWQQRYKNSMKSPLSPFQTKRRLIKK</sequence>
<dbReference type="CDD" id="cd07829">
    <property type="entry name" value="STKc_CDK_like"/>
    <property type="match status" value="1"/>
</dbReference>
<evidence type="ECO:0000313" key="11">
    <source>
        <dbReference type="EMBL" id="KAF8819336.1"/>
    </source>
</evidence>
<dbReference type="Pfam" id="PF00069">
    <property type="entry name" value="Pkinase"/>
    <property type="match status" value="1"/>
</dbReference>
<dbReference type="Proteomes" id="UP000823046">
    <property type="component" value="Unassembled WGS sequence"/>
</dbReference>
<comment type="similarity">
    <text evidence="1">Belongs to the protein kinase superfamily. CMGC Ser/Thr protein kinase family. CDC2/CDKX subfamily.</text>
</comment>
<dbReference type="PROSITE" id="PS50011">
    <property type="entry name" value="PROTEIN_KINASE_DOM"/>
    <property type="match status" value="1"/>
</dbReference>
<dbReference type="EMBL" id="JADAQX010000808">
    <property type="protein sequence ID" value="KAF8819336.1"/>
    <property type="molecule type" value="Genomic_DNA"/>
</dbReference>
<dbReference type="PROSITE" id="PS00108">
    <property type="entry name" value="PROTEIN_KINASE_ST"/>
    <property type="match status" value="1"/>
</dbReference>
<reference evidence="11 12" key="1">
    <citation type="journal article" date="2020" name="bioRxiv">
        <title>Metabolic contributions of an alphaproteobacterial endosymbiont in the apicomplexan Cardiosporidium cionae.</title>
        <authorList>
            <person name="Hunter E.S."/>
            <person name="Paight C.J."/>
            <person name="Lane C.E."/>
        </authorList>
    </citation>
    <scope>NUCLEOTIDE SEQUENCE [LARGE SCALE GENOMIC DNA]</scope>
    <source>
        <strain evidence="11">ESH_2018</strain>
    </source>
</reference>
<evidence type="ECO:0000259" key="10">
    <source>
        <dbReference type="PROSITE" id="PS50011"/>
    </source>
</evidence>
<keyword evidence="2 8" id="KW-0547">Nucleotide-binding</keyword>
<dbReference type="InterPro" id="IPR008271">
    <property type="entry name" value="Ser/Thr_kinase_AS"/>
</dbReference>
<evidence type="ECO:0000313" key="12">
    <source>
        <dbReference type="Proteomes" id="UP000823046"/>
    </source>
</evidence>
<evidence type="ECO:0000256" key="4">
    <source>
        <dbReference type="ARBA" id="ARBA00038543"/>
    </source>
</evidence>
<dbReference type="Gene3D" id="1.10.510.10">
    <property type="entry name" value="Transferase(Phosphotransferase) domain 1"/>
    <property type="match status" value="1"/>
</dbReference>
<keyword evidence="12" id="KW-1185">Reference proteome</keyword>
<comment type="caution">
    <text evidence="11">The sequence shown here is derived from an EMBL/GenBank/DDBJ whole genome shotgun (WGS) entry which is preliminary data.</text>
</comment>
<proteinExistence type="inferred from homology"/>
<feature type="binding site" evidence="8">
    <location>
        <position position="49"/>
    </location>
    <ligand>
        <name>ATP</name>
        <dbReference type="ChEBI" id="CHEBI:30616"/>
    </ligand>
</feature>
<evidence type="ECO:0000256" key="1">
    <source>
        <dbReference type="ARBA" id="ARBA00006485"/>
    </source>
</evidence>
<protein>
    <recommendedName>
        <fullName evidence="5">Cyclin-dependent kinase 2 homolog</fullName>
    </recommendedName>
    <alternativeName>
        <fullName evidence="6">Cell division control protein 2 homolog</fullName>
    </alternativeName>
    <alternativeName>
        <fullName evidence="7">cdc2-related kinase 2</fullName>
    </alternativeName>
</protein>
<evidence type="ECO:0000256" key="9">
    <source>
        <dbReference type="RuleBase" id="RU000304"/>
    </source>
</evidence>
<organism evidence="11 12">
    <name type="scientific">Cardiosporidium cionae</name>
    <dbReference type="NCBI Taxonomy" id="476202"/>
    <lineage>
        <taxon>Eukaryota</taxon>
        <taxon>Sar</taxon>
        <taxon>Alveolata</taxon>
        <taxon>Apicomplexa</taxon>
        <taxon>Aconoidasida</taxon>
        <taxon>Nephromycida</taxon>
        <taxon>Cardiosporidium</taxon>
    </lineage>
</organism>
<keyword evidence="11" id="KW-0418">Kinase</keyword>
<dbReference type="InterPro" id="IPR000719">
    <property type="entry name" value="Prot_kinase_dom"/>
</dbReference>
<dbReference type="SUPFAM" id="SSF56112">
    <property type="entry name" value="Protein kinase-like (PK-like)"/>
    <property type="match status" value="1"/>
</dbReference>
<accession>A0ABQ7J5S1</accession>
<evidence type="ECO:0000256" key="3">
    <source>
        <dbReference type="ARBA" id="ARBA00022840"/>
    </source>
</evidence>
<dbReference type="Gene3D" id="3.30.200.20">
    <property type="entry name" value="Phosphorylase Kinase, domain 1"/>
    <property type="match status" value="1"/>
</dbReference>
<feature type="domain" description="Protein kinase" evidence="10">
    <location>
        <begin position="19"/>
        <end position="338"/>
    </location>
</feature>
<dbReference type="InterPro" id="IPR011009">
    <property type="entry name" value="Kinase-like_dom_sf"/>
</dbReference>
<dbReference type="GO" id="GO:0016301">
    <property type="term" value="F:kinase activity"/>
    <property type="evidence" value="ECO:0007669"/>
    <property type="project" value="UniProtKB-KW"/>
</dbReference>
<evidence type="ECO:0000256" key="5">
    <source>
        <dbReference type="ARBA" id="ARBA00039612"/>
    </source>
</evidence>
<keyword evidence="9" id="KW-0723">Serine/threonine-protein kinase</keyword>
<dbReference type="PROSITE" id="PS00107">
    <property type="entry name" value="PROTEIN_KINASE_ATP"/>
    <property type="match status" value="1"/>
</dbReference>
<gene>
    <name evidence="11" type="ORF">IE077_000092</name>
</gene>
<dbReference type="InterPro" id="IPR017441">
    <property type="entry name" value="Protein_kinase_ATP_BS"/>
</dbReference>
<evidence type="ECO:0000256" key="8">
    <source>
        <dbReference type="PROSITE-ProRule" id="PRU10141"/>
    </source>
</evidence>
<dbReference type="SMART" id="SM00220">
    <property type="entry name" value="S_TKc"/>
    <property type="match status" value="1"/>
</dbReference>
<dbReference type="InterPro" id="IPR050108">
    <property type="entry name" value="CDK"/>
</dbReference>
<evidence type="ECO:0000256" key="2">
    <source>
        <dbReference type="ARBA" id="ARBA00022741"/>
    </source>
</evidence>
<keyword evidence="11" id="KW-0808">Transferase</keyword>
<name>A0ABQ7J5S1_9APIC</name>
<dbReference type="PANTHER" id="PTHR24056:SF508">
    <property type="entry name" value="CYCLIN-DEPENDENT KINASE 10"/>
    <property type="match status" value="1"/>
</dbReference>